<dbReference type="CDD" id="cd00112">
    <property type="entry name" value="LDLa"/>
    <property type="match status" value="1"/>
</dbReference>
<sequence>MGPLKGFNIKVNRELYTTHSLTVHNPMAASVPAPTADHPFQNWNGCSYVCVTFRPCIEALDCKFRCHSGQCLTLSLRFNNRKDCPDGSDEED</sequence>
<dbReference type="PROSITE" id="PS50068">
    <property type="entry name" value="LDLRA_2"/>
    <property type="match status" value="1"/>
</dbReference>
<dbReference type="EMBL" id="JRES01000866">
    <property type="protein sequence ID" value="KNC27667.1"/>
    <property type="molecule type" value="Genomic_DNA"/>
</dbReference>
<proteinExistence type="predicted"/>
<evidence type="ECO:0000256" key="2">
    <source>
        <dbReference type="PROSITE-ProRule" id="PRU00124"/>
    </source>
</evidence>
<evidence type="ECO:0000313" key="4">
    <source>
        <dbReference type="Proteomes" id="UP000037069"/>
    </source>
</evidence>
<gene>
    <name evidence="3" type="ORF">FF38_10207</name>
</gene>
<name>A0A0L0C5Z1_LUCCU</name>
<keyword evidence="4" id="KW-1185">Reference proteome</keyword>
<reference evidence="3 4" key="1">
    <citation type="journal article" date="2015" name="Nat. Commun.">
        <title>Lucilia cuprina genome unlocks parasitic fly biology to underpin future interventions.</title>
        <authorList>
            <person name="Anstead C.A."/>
            <person name="Korhonen P.K."/>
            <person name="Young N.D."/>
            <person name="Hall R.S."/>
            <person name="Jex A.R."/>
            <person name="Murali S.C."/>
            <person name="Hughes D.S."/>
            <person name="Lee S.F."/>
            <person name="Perry T."/>
            <person name="Stroehlein A.J."/>
            <person name="Ansell B.R."/>
            <person name="Breugelmans B."/>
            <person name="Hofmann A."/>
            <person name="Qu J."/>
            <person name="Dugan S."/>
            <person name="Lee S.L."/>
            <person name="Chao H."/>
            <person name="Dinh H."/>
            <person name="Han Y."/>
            <person name="Doddapaneni H.V."/>
            <person name="Worley K.C."/>
            <person name="Muzny D.M."/>
            <person name="Ioannidis P."/>
            <person name="Waterhouse R.M."/>
            <person name="Zdobnov E.M."/>
            <person name="James P.J."/>
            <person name="Bagnall N.H."/>
            <person name="Kotze A.C."/>
            <person name="Gibbs R.A."/>
            <person name="Richards S."/>
            <person name="Batterham P."/>
            <person name="Gasser R.B."/>
        </authorList>
    </citation>
    <scope>NUCLEOTIDE SEQUENCE [LARGE SCALE GENOMIC DNA]</scope>
    <source>
        <strain evidence="3 4">LS</strain>
        <tissue evidence="3">Full body</tissue>
    </source>
</reference>
<evidence type="ECO:0000256" key="1">
    <source>
        <dbReference type="ARBA" id="ARBA00023157"/>
    </source>
</evidence>
<comment type="caution">
    <text evidence="3">The sequence shown here is derived from an EMBL/GenBank/DDBJ whole genome shotgun (WGS) entry which is preliminary data.</text>
</comment>
<dbReference type="Proteomes" id="UP000037069">
    <property type="component" value="Unassembled WGS sequence"/>
</dbReference>
<evidence type="ECO:0000313" key="3">
    <source>
        <dbReference type="EMBL" id="KNC27667.1"/>
    </source>
</evidence>
<dbReference type="Gene3D" id="4.10.400.10">
    <property type="entry name" value="Low-density Lipoprotein Receptor"/>
    <property type="match status" value="1"/>
</dbReference>
<organism evidence="3 4">
    <name type="scientific">Lucilia cuprina</name>
    <name type="common">Green bottle fly</name>
    <name type="synonym">Australian sheep blowfly</name>
    <dbReference type="NCBI Taxonomy" id="7375"/>
    <lineage>
        <taxon>Eukaryota</taxon>
        <taxon>Metazoa</taxon>
        <taxon>Ecdysozoa</taxon>
        <taxon>Arthropoda</taxon>
        <taxon>Hexapoda</taxon>
        <taxon>Insecta</taxon>
        <taxon>Pterygota</taxon>
        <taxon>Neoptera</taxon>
        <taxon>Endopterygota</taxon>
        <taxon>Diptera</taxon>
        <taxon>Brachycera</taxon>
        <taxon>Muscomorpha</taxon>
        <taxon>Oestroidea</taxon>
        <taxon>Calliphoridae</taxon>
        <taxon>Luciliinae</taxon>
        <taxon>Lucilia</taxon>
    </lineage>
</organism>
<dbReference type="AlphaFoldDB" id="A0A0L0C5Z1"/>
<dbReference type="InterPro" id="IPR036055">
    <property type="entry name" value="LDL_receptor-like_sf"/>
</dbReference>
<protein>
    <submittedName>
        <fullName evidence="3">Uncharacterized protein</fullName>
    </submittedName>
</protein>
<accession>A0A0L0C5Z1</accession>
<dbReference type="STRING" id="7375.A0A0L0C5Z1"/>
<feature type="disulfide bond" evidence="2">
    <location>
        <begin position="66"/>
        <end position="84"/>
    </location>
</feature>
<dbReference type="SUPFAM" id="SSF57424">
    <property type="entry name" value="LDL receptor-like module"/>
    <property type="match status" value="1"/>
</dbReference>
<comment type="caution">
    <text evidence="2">Lacks conserved residue(s) required for the propagation of feature annotation.</text>
</comment>
<dbReference type="Pfam" id="PF00057">
    <property type="entry name" value="Ldl_recept_a"/>
    <property type="match status" value="1"/>
</dbReference>
<dbReference type="InterPro" id="IPR002172">
    <property type="entry name" value="LDrepeatLR_classA_rpt"/>
</dbReference>
<keyword evidence="1 2" id="KW-1015">Disulfide bond</keyword>